<accession>A0ABR0KY82</accession>
<dbReference type="Proteomes" id="UP001308179">
    <property type="component" value="Unassembled WGS sequence"/>
</dbReference>
<dbReference type="EMBL" id="JAVRRR010000769">
    <property type="protein sequence ID" value="KAK5140557.1"/>
    <property type="molecule type" value="Genomic_DNA"/>
</dbReference>
<evidence type="ECO:0000313" key="2">
    <source>
        <dbReference type="Proteomes" id="UP001308179"/>
    </source>
</evidence>
<gene>
    <name evidence="1" type="ORF">LTR32_006677</name>
</gene>
<feature type="non-terminal residue" evidence="1">
    <location>
        <position position="1"/>
    </location>
</feature>
<name>A0ABR0KY82_9PEZI</name>
<evidence type="ECO:0000313" key="1">
    <source>
        <dbReference type="EMBL" id="KAK5140557.1"/>
    </source>
</evidence>
<reference evidence="1 2" key="1">
    <citation type="submission" date="2023-08" db="EMBL/GenBank/DDBJ databases">
        <title>Black Yeasts Isolated from many extreme environments.</title>
        <authorList>
            <person name="Coleine C."/>
            <person name="Stajich J.E."/>
            <person name="Selbmann L."/>
        </authorList>
    </citation>
    <scope>NUCLEOTIDE SEQUENCE [LARGE SCALE GENOMIC DNA]</scope>
    <source>
        <strain evidence="1 2">CCFEE 5386</strain>
    </source>
</reference>
<sequence length="257" mass="28938">TSISQAHDSTMSSSYDNIFQKAANRTPGYVEVTMDNVQMVTVGLGQNGAIATRRLGGCSGLVILGENAAIMAHIAPRPRNAPEGQSAVEAHFKTYLEQVARMYWDNRQWFPAASTAWGFYVAGFNIITDTIKEMAVRCFTRLGLSNQHTYYSPNLSPERRDEVRACVFLAPGKTLFVIEAQKLAEIEFPLHLPDRTASRARSQNFLEWGGDRVVQSYYGAKVAIDNTRLNGVYDVLCGKDWQKYDFTLRKWLDPRLR</sequence>
<organism evidence="1 2">
    <name type="scientific">Rachicladosporium monterosium</name>
    <dbReference type="NCBI Taxonomy" id="1507873"/>
    <lineage>
        <taxon>Eukaryota</taxon>
        <taxon>Fungi</taxon>
        <taxon>Dikarya</taxon>
        <taxon>Ascomycota</taxon>
        <taxon>Pezizomycotina</taxon>
        <taxon>Dothideomycetes</taxon>
        <taxon>Dothideomycetidae</taxon>
        <taxon>Cladosporiales</taxon>
        <taxon>Cladosporiaceae</taxon>
        <taxon>Rachicladosporium</taxon>
    </lineage>
</organism>
<comment type="caution">
    <text evidence="1">The sequence shown here is derived from an EMBL/GenBank/DDBJ whole genome shotgun (WGS) entry which is preliminary data.</text>
</comment>
<keyword evidence="2" id="KW-1185">Reference proteome</keyword>
<proteinExistence type="predicted"/>
<protein>
    <submittedName>
        <fullName evidence="1">Uncharacterized protein</fullName>
    </submittedName>
</protein>